<comment type="caution">
    <text evidence="8">The sequence shown here is derived from an EMBL/GenBank/DDBJ whole genome shotgun (WGS) entry which is preliminary data.</text>
</comment>
<feature type="transmembrane region" description="Helical" evidence="6">
    <location>
        <begin position="439"/>
        <end position="457"/>
    </location>
</feature>
<evidence type="ECO:0000313" key="8">
    <source>
        <dbReference type="EMBL" id="MBA8920206.1"/>
    </source>
</evidence>
<feature type="transmembrane region" description="Helical" evidence="6">
    <location>
        <begin position="190"/>
        <end position="208"/>
    </location>
</feature>
<dbReference type="GO" id="GO:0005886">
    <property type="term" value="C:plasma membrane"/>
    <property type="evidence" value="ECO:0007669"/>
    <property type="project" value="UniProtKB-SubCell"/>
</dbReference>
<feature type="transmembrane region" description="Helical" evidence="6">
    <location>
        <begin position="58"/>
        <end position="80"/>
    </location>
</feature>
<feature type="transmembrane region" description="Helical" evidence="6">
    <location>
        <begin position="27"/>
        <end position="52"/>
    </location>
</feature>
<protein>
    <submittedName>
        <fullName evidence="8">MFS family permease</fullName>
    </submittedName>
</protein>
<evidence type="ECO:0000256" key="5">
    <source>
        <dbReference type="SAM" id="MobiDB-lite"/>
    </source>
</evidence>
<proteinExistence type="predicted"/>
<evidence type="ECO:0000256" key="3">
    <source>
        <dbReference type="ARBA" id="ARBA00022989"/>
    </source>
</evidence>
<dbReference type="Pfam" id="PF07690">
    <property type="entry name" value="MFS_1"/>
    <property type="match status" value="2"/>
</dbReference>
<keyword evidence="2 6" id="KW-0812">Transmembrane</keyword>
<dbReference type="EMBL" id="JACJIH010000001">
    <property type="protein sequence ID" value="MBA8920206.1"/>
    <property type="molecule type" value="Genomic_DNA"/>
</dbReference>
<dbReference type="PANTHER" id="PTHR23534">
    <property type="entry name" value="MFS PERMEASE"/>
    <property type="match status" value="1"/>
</dbReference>
<organism evidence="8 9">
    <name type="scientific">Nesterenkonia jeotgali</name>
    <dbReference type="NCBI Taxonomy" id="317018"/>
    <lineage>
        <taxon>Bacteria</taxon>
        <taxon>Bacillati</taxon>
        <taxon>Actinomycetota</taxon>
        <taxon>Actinomycetes</taxon>
        <taxon>Micrococcales</taxon>
        <taxon>Micrococcaceae</taxon>
        <taxon>Nesterenkonia</taxon>
    </lineage>
</organism>
<feature type="transmembrane region" description="Helical" evidence="6">
    <location>
        <begin position="92"/>
        <end position="112"/>
    </location>
</feature>
<dbReference type="SUPFAM" id="SSF103473">
    <property type="entry name" value="MFS general substrate transporter"/>
    <property type="match status" value="1"/>
</dbReference>
<evidence type="ECO:0000256" key="1">
    <source>
        <dbReference type="ARBA" id="ARBA00004651"/>
    </source>
</evidence>
<feature type="transmembrane region" description="Helical" evidence="6">
    <location>
        <begin position="283"/>
        <end position="306"/>
    </location>
</feature>
<evidence type="ECO:0000256" key="2">
    <source>
        <dbReference type="ARBA" id="ARBA00022692"/>
    </source>
</evidence>
<gene>
    <name evidence="8" type="ORF">HNR24_000139</name>
</gene>
<dbReference type="InterPro" id="IPR036259">
    <property type="entry name" value="MFS_trans_sf"/>
</dbReference>
<comment type="subcellular location">
    <subcellularLocation>
        <location evidence="1">Cell membrane</location>
        <topology evidence="1">Multi-pass membrane protein</topology>
    </subcellularLocation>
</comment>
<dbReference type="GO" id="GO:0022857">
    <property type="term" value="F:transmembrane transporter activity"/>
    <property type="evidence" value="ECO:0007669"/>
    <property type="project" value="InterPro"/>
</dbReference>
<feature type="transmembrane region" description="Helical" evidence="6">
    <location>
        <begin position="372"/>
        <end position="399"/>
    </location>
</feature>
<feature type="transmembrane region" description="Helical" evidence="6">
    <location>
        <begin position="411"/>
        <end position="433"/>
    </location>
</feature>
<feature type="domain" description="Major facilitator superfamily (MFS) profile" evidence="7">
    <location>
        <begin position="26"/>
        <end position="461"/>
    </location>
</feature>
<dbReference type="InterPro" id="IPR020846">
    <property type="entry name" value="MFS_dom"/>
</dbReference>
<dbReference type="RefSeq" id="WP_182494701.1">
    <property type="nucleotide sequence ID" value="NZ_BAAAKT010000001.1"/>
</dbReference>
<name>A0A839FK16_9MICC</name>
<dbReference type="Gene3D" id="1.20.1250.20">
    <property type="entry name" value="MFS general substrate transporter like domains"/>
    <property type="match status" value="2"/>
</dbReference>
<accession>A0A839FK16</accession>
<keyword evidence="3 6" id="KW-1133">Transmembrane helix</keyword>
<feature type="region of interest" description="Disordered" evidence="5">
    <location>
        <begin position="249"/>
        <end position="276"/>
    </location>
</feature>
<evidence type="ECO:0000256" key="4">
    <source>
        <dbReference type="ARBA" id="ARBA00023136"/>
    </source>
</evidence>
<feature type="transmembrane region" description="Helical" evidence="6">
    <location>
        <begin position="118"/>
        <end position="138"/>
    </location>
</feature>
<sequence>MTHGGAQPRILTRGTQAERSAVQRRTLVVVVFSQILGGAGLAAGVTVGALLAEEMLGSASLAGLPIALFTLGSALAAFSVGRVSQRWGRRVGLGLGFTTGGLGAIGVVAAAIADHVPLLFLALFVYGAGTATNLQARYAGTDLAPESRRATAISIAMVSTTLGAVAGPNLVQPLGDLAAGLGIPPLAGPFLLAAGAYLAAGAILFVFLRPDPFLLARELAEIEAAEASSITQAVSGAAAASAAEPASAGEAELASTGDADPTSGAGSSASAPPAPAARPGTGAYIGATVMVLTQVVMVAIMTMTPIHMLAHGHSLGSVGLVIGLHVGAMWLPSLITGVLVDRWGRIPMSVTAAVILLGAGLVGAVAPGDSLGLLILALILLGVGWNVGLIAGTALVVDATVPENRARTQGGVDVLIALAGAGGGAMSGMVVSATSFEHLSLGGGLLALLLIPVLFWARRSPARSAEPAQ</sequence>
<evidence type="ECO:0000256" key="6">
    <source>
        <dbReference type="SAM" id="Phobius"/>
    </source>
</evidence>
<dbReference type="PANTHER" id="PTHR23534:SF1">
    <property type="entry name" value="MAJOR FACILITATOR SUPERFAMILY PROTEIN"/>
    <property type="match status" value="1"/>
</dbReference>
<dbReference type="PROSITE" id="PS50850">
    <property type="entry name" value="MFS"/>
    <property type="match status" value="1"/>
</dbReference>
<evidence type="ECO:0000259" key="7">
    <source>
        <dbReference type="PROSITE" id="PS50850"/>
    </source>
</evidence>
<evidence type="ECO:0000313" key="9">
    <source>
        <dbReference type="Proteomes" id="UP000546252"/>
    </source>
</evidence>
<dbReference type="Proteomes" id="UP000546252">
    <property type="component" value="Unassembled WGS sequence"/>
</dbReference>
<dbReference type="AlphaFoldDB" id="A0A839FK16"/>
<feature type="transmembrane region" description="Helical" evidence="6">
    <location>
        <begin position="150"/>
        <end position="170"/>
    </location>
</feature>
<feature type="transmembrane region" description="Helical" evidence="6">
    <location>
        <begin position="346"/>
        <end position="366"/>
    </location>
</feature>
<reference evidence="8 9" key="1">
    <citation type="submission" date="2020-08" db="EMBL/GenBank/DDBJ databases">
        <title>Sequencing the genomes of 1000 actinobacteria strains.</title>
        <authorList>
            <person name="Klenk H.-P."/>
        </authorList>
    </citation>
    <scope>NUCLEOTIDE SEQUENCE [LARGE SCALE GENOMIC DNA]</scope>
    <source>
        <strain evidence="8 9">DSM 19081</strain>
    </source>
</reference>
<feature type="transmembrane region" description="Helical" evidence="6">
    <location>
        <begin position="318"/>
        <end position="339"/>
    </location>
</feature>
<dbReference type="InterPro" id="IPR011701">
    <property type="entry name" value="MFS"/>
</dbReference>
<keyword evidence="4 6" id="KW-0472">Membrane</keyword>